<evidence type="ECO:0000313" key="2">
    <source>
        <dbReference type="Proteomes" id="UP000201797"/>
    </source>
</evidence>
<accession>A0A127KLB9</accession>
<dbReference type="Proteomes" id="UP000201797">
    <property type="component" value="Segment"/>
</dbReference>
<dbReference type="Pfam" id="PF12322">
    <property type="entry name" value="T4_baseplate"/>
    <property type="match status" value="1"/>
</dbReference>
<sequence length="236" mass="26592">MALPKLNVPKYKTNLPSTGKVVNYRPFLVKEEKLLLIATETGNQADLVRAIKEILSNCTDLKDVNSLSTFDLEFLFLKIRTKSVGENVEVTVTCPDDNETEVAVSIPLDEINVVKDKKHKTELKLSDEIIITMGYPSVETFVTMNFDTEQSQVDQLFEMAASCIETIADANQVYECKDSTKQELLEFFDQLSTKQFVMIQEFFETMPKLSHKVKVTNPNTGVESEVVLEGLASFFA</sequence>
<dbReference type="InterPro" id="IPR024364">
    <property type="entry name" value="Baseplate_phage_T4-like"/>
</dbReference>
<keyword evidence="2" id="KW-1185">Reference proteome</keyword>
<reference evidence="1 2" key="1">
    <citation type="submission" date="2016-01" db="EMBL/GenBank/DDBJ databases">
        <title>The genomic content and context of auxiliary metabolic genes in marine cyanophages.</title>
        <authorList>
            <person name="Marston M.F."/>
            <person name="Martiny J.B.H."/>
            <person name="Crummett L.T."/>
        </authorList>
    </citation>
    <scope>NUCLEOTIDE SEQUENCE [LARGE SCALE GENOMIC DNA]</scope>
    <source>
        <strain evidence="1">RW_29_0704</strain>
    </source>
</reference>
<name>A0A127KLB9_9CAUD</name>
<dbReference type="KEGG" id="vg:29124011"/>
<evidence type="ECO:0000313" key="1">
    <source>
        <dbReference type="EMBL" id="AMO42795.1"/>
    </source>
</evidence>
<dbReference type="EMBL" id="KU594605">
    <property type="protein sequence ID" value="AMO42795.1"/>
    <property type="molecule type" value="Genomic_DNA"/>
</dbReference>
<gene>
    <name evidence="1" type="ORF">R290704_007</name>
</gene>
<protein>
    <submittedName>
        <fullName evidence="1">Baseplate hub assembly</fullName>
    </submittedName>
</protein>
<dbReference type="GeneID" id="29124011"/>
<organism evidence="1 2">
    <name type="scientific">Cyanophage S-RIM50</name>
    <dbReference type="NCBI Taxonomy" id="687803"/>
    <lineage>
        <taxon>Viruses</taxon>
        <taxon>Duplodnaviria</taxon>
        <taxon>Heunggongvirae</taxon>
        <taxon>Uroviricota</taxon>
        <taxon>Caudoviricetes</taxon>
        <taxon>Pantevenvirales</taxon>
        <taxon>Kyanoviridae</taxon>
        <taxon>Neptunevirus</taxon>
        <taxon>Neptunevirus srim50</taxon>
    </lineage>
</organism>
<dbReference type="OrthoDB" id="9468at10239"/>
<dbReference type="RefSeq" id="YP_009302094.1">
    <property type="nucleotide sequence ID" value="NC_031242.1"/>
</dbReference>
<proteinExistence type="predicted"/>